<dbReference type="GO" id="GO:0008061">
    <property type="term" value="F:chitin binding"/>
    <property type="evidence" value="ECO:0007669"/>
    <property type="project" value="InterPro"/>
</dbReference>
<dbReference type="PANTHER" id="PTHR34997:SF1">
    <property type="entry name" value="PEPTIDOGLYCAN-BINDING LYSIN DOMAIN"/>
    <property type="match status" value="1"/>
</dbReference>
<organism evidence="1 2">
    <name type="scientific">Orbilia blumenaviensis</name>
    <dbReference type="NCBI Taxonomy" id="1796055"/>
    <lineage>
        <taxon>Eukaryota</taxon>
        <taxon>Fungi</taxon>
        <taxon>Dikarya</taxon>
        <taxon>Ascomycota</taxon>
        <taxon>Pezizomycotina</taxon>
        <taxon>Orbiliomycetes</taxon>
        <taxon>Orbiliales</taxon>
        <taxon>Orbiliaceae</taxon>
        <taxon>Orbilia</taxon>
    </lineage>
</organism>
<dbReference type="InterPro" id="IPR036779">
    <property type="entry name" value="LysM_dom_sf"/>
</dbReference>
<dbReference type="Gene3D" id="3.10.350.10">
    <property type="entry name" value="LysM domain"/>
    <property type="match status" value="1"/>
</dbReference>
<evidence type="ECO:0008006" key="3">
    <source>
        <dbReference type="Google" id="ProtNLM"/>
    </source>
</evidence>
<protein>
    <recommendedName>
        <fullName evidence="3">LysM domain-containing protein</fullName>
    </recommendedName>
</protein>
<proteinExistence type="predicted"/>
<accession>A0AAV9V9R9</accession>
<dbReference type="PANTHER" id="PTHR34997">
    <property type="entry name" value="AM15"/>
    <property type="match status" value="1"/>
</dbReference>
<dbReference type="Proteomes" id="UP001373714">
    <property type="component" value="Unassembled WGS sequence"/>
</dbReference>
<evidence type="ECO:0000313" key="2">
    <source>
        <dbReference type="Proteomes" id="UP001373714"/>
    </source>
</evidence>
<evidence type="ECO:0000313" key="1">
    <source>
        <dbReference type="EMBL" id="KAK6358770.1"/>
    </source>
</evidence>
<keyword evidence="2" id="KW-1185">Reference proteome</keyword>
<dbReference type="EMBL" id="JAVHNS010000004">
    <property type="protein sequence ID" value="KAK6358770.1"/>
    <property type="molecule type" value="Genomic_DNA"/>
</dbReference>
<name>A0AAV9V9R9_9PEZI</name>
<gene>
    <name evidence="1" type="ORF">TWF730_008089</name>
</gene>
<dbReference type="AlphaFoldDB" id="A0AAV9V9R9"/>
<comment type="caution">
    <text evidence="1">The sequence shown here is derived from an EMBL/GenBank/DDBJ whole genome shotgun (WGS) entry which is preliminary data.</text>
</comment>
<sequence>MEDLPLECISDHWAKYCEPVLAPPLPPSPTTIPATCYPTIVTEIERDLPPAPTSPGVTPKCSHWRVAVSAKGCPAMVEAAKITMTQLVRWNPSLSYGCSGMIVGMAYCVAIS</sequence>
<reference evidence="1 2" key="1">
    <citation type="submission" date="2019-10" db="EMBL/GenBank/DDBJ databases">
        <authorList>
            <person name="Palmer J.M."/>
        </authorList>
    </citation>
    <scope>NUCLEOTIDE SEQUENCE [LARGE SCALE GENOMIC DNA]</scope>
    <source>
        <strain evidence="1 2">TWF730</strain>
    </source>
</reference>
<dbReference type="InterPro" id="IPR052210">
    <property type="entry name" value="LysM1-like"/>
</dbReference>